<dbReference type="EMBL" id="CP041046">
    <property type="protein sequence ID" value="QDE38974.1"/>
    <property type="molecule type" value="Genomic_DNA"/>
</dbReference>
<keyword evidence="1" id="KW-1133">Transmembrane helix</keyword>
<accession>A0A4Y5Z1I7</accession>
<evidence type="ECO:0000313" key="2">
    <source>
        <dbReference type="EMBL" id="QDE38974.1"/>
    </source>
</evidence>
<keyword evidence="3" id="KW-1185">Reference proteome</keyword>
<dbReference type="AlphaFoldDB" id="A0A4Y5Z1I7"/>
<dbReference type="Proteomes" id="UP000316093">
    <property type="component" value="Chromosome"/>
</dbReference>
<evidence type="ECO:0000256" key="1">
    <source>
        <dbReference type="SAM" id="Phobius"/>
    </source>
</evidence>
<sequence>MDDSGLLAMGACALARFSACRSSWCIAWNSGLEVAILIVFYVFFFLDTVKHEGRAKAIRVFWPIAAFVVLGIALTVYLAIGRS</sequence>
<gene>
    <name evidence="2" type="ORF">FIV34_07060</name>
</gene>
<evidence type="ECO:0000313" key="3">
    <source>
        <dbReference type="Proteomes" id="UP000316093"/>
    </source>
</evidence>
<name>A0A4Y5Z1I7_9GAMM</name>
<feature type="transmembrane region" description="Helical" evidence="1">
    <location>
        <begin position="32"/>
        <end position="49"/>
    </location>
</feature>
<dbReference type="RefSeq" id="WP_139981015.1">
    <property type="nucleotide sequence ID" value="NZ_CP041046.1"/>
</dbReference>
<proteinExistence type="predicted"/>
<organism evidence="2 3">
    <name type="scientific">Luteibacter pinisoli</name>
    <dbReference type="NCBI Taxonomy" id="2589080"/>
    <lineage>
        <taxon>Bacteria</taxon>
        <taxon>Pseudomonadati</taxon>
        <taxon>Pseudomonadota</taxon>
        <taxon>Gammaproteobacteria</taxon>
        <taxon>Lysobacterales</taxon>
        <taxon>Rhodanobacteraceae</taxon>
        <taxon>Luteibacter</taxon>
    </lineage>
</organism>
<keyword evidence="1" id="KW-0472">Membrane</keyword>
<reference evidence="2 3" key="1">
    <citation type="submission" date="2019-06" db="EMBL/GenBank/DDBJ databases">
        <title>A complete genome sequence for Luteibacter pinisoli MAH-14.</title>
        <authorList>
            <person name="Baltrus D.A."/>
        </authorList>
    </citation>
    <scope>NUCLEOTIDE SEQUENCE [LARGE SCALE GENOMIC DNA]</scope>
    <source>
        <strain evidence="2 3">MAH-14</strain>
    </source>
</reference>
<protein>
    <submittedName>
        <fullName evidence="2">Uncharacterized protein</fullName>
    </submittedName>
</protein>
<dbReference type="KEGG" id="lpy:FIV34_07060"/>
<keyword evidence="1" id="KW-0812">Transmembrane</keyword>
<feature type="transmembrane region" description="Helical" evidence="1">
    <location>
        <begin position="61"/>
        <end position="80"/>
    </location>
</feature>